<feature type="transmembrane region" description="Helical" evidence="1">
    <location>
        <begin position="210"/>
        <end position="236"/>
    </location>
</feature>
<proteinExistence type="predicted"/>
<keyword evidence="1" id="KW-0812">Transmembrane</keyword>
<accession>A0A1G8IF47</accession>
<sequence>MSRIPNDGNYSAPLKTYKGRTTGTAACNVKGALSFARARHSGFFYSLARLLRLKMPEQFTYDVDVYGTNGATLETLKRDSALRNAVETLLTSGATNVSLGGSKIRAEFPRRGSPENADQVKTALVRVAQSLEMQSGGVVNAEASIAKVSLPFMLFAAAGFAALMGSGFLNRGASLINMFDLLPAVLVTALGLLAIAGLAGSSFLRKHALAAAALPVALTLTCFAVPLLAMAACSMINISLGRARLPDSIERVTGYVAQLHTKGHPCVLEFMRPSALDLYGRAVRQVPISCLGYHGLSGGVTALHLYELRTNPGFLGAPFVDREEQLPDESEGADPN</sequence>
<reference evidence="2 3" key="1">
    <citation type="submission" date="2016-10" db="EMBL/GenBank/DDBJ databases">
        <authorList>
            <person name="de Groot N.N."/>
        </authorList>
    </citation>
    <scope>NUCLEOTIDE SEQUENCE [LARGE SCALE GENOMIC DNA]</scope>
    <source>
        <strain evidence="2 3">LMG 2247</strain>
    </source>
</reference>
<evidence type="ECO:0000256" key="1">
    <source>
        <dbReference type="SAM" id="Phobius"/>
    </source>
</evidence>
<keyword evidence="1" id="KW-1133">Transmembrane helix</keyword>
<keyword evidence="1" id="KW-0472">Membrane</keyword>
<name>A0A1G8IF47_9BURK</name>
<feature type="transmembrane region" description="Helical" evidence="1">
    <location>
        <begin position="150"/>
        <end position="169"/>
    </location>
</feature>
<dbReference type="EMBL" id="FNCJ01000018">
    <property type="protein sequence ID" value="SDI17472.1"/>
    <property type="molecule type" value="Genomic_DNA"/>
</dbReference>
<evidence type="ECO:0000313" key="2">
    <source>
        <dbReference type="EMBL" id="SDI17472.1"/>
    </source>
</evidence>
<protein>
    <submittedName>
        <fullName evidence="2">Uncharacterized protein</fullName>
    </submittedName>
</protein>
<gene>
    <name evidence="2" type="ORF">SAMN05216466_11878</name>
</gene>
<dbReference type="Proteomes" id="UP000199706">
    <property type="component" value="Unassembled WGS sequence"/>
</dbReference>
<organism evidence="2 3">
    <name type="scientific">Paraburkholderia phenazinium</name>
    <dbReference type="NCBI Taxonomy" id="60549"/>
    <lineage>
        <taxon>Bacteria</taxon>
        <taxon>Pseudomonadati</taxon>
        <taxon>Pseudomonadota</taxon>
        <taxon>Betaproteobacteria</taxon>
        <taxon>Burkholderiales</taxon>
        <taxon>Burkholderiaceae</taxon>
        <taxon>Paraburkholderia</taxon>
    </lineage>
</organism>
<evidence type="ECO:0000313" key="3">
    <source>
        <dbReference type="Proteomes" id="UP000199706"/>
    </source>
</evidence>
<feature type="transmembrane region" description="Helical" evidence="1">
    <location>
        <begin position="181"/>
        <end position="204"/>
    </location>
</feature>
<dbReference type="AlphaFoldDB" id="A0A1G8IF47"/>